<feature type="transmembrane region" description="Helical" evidence="17">
    <location>
        <begin position="138"/>
        <end position="158"/>
    </location>
</feature>
<feature type="transmembrane region" description="Helical" evidence="17">
    <location>
        <begin position="76"/>
        <end position="97"/>
    </location>
</feature>
<feature type="transmembrane region" description="Helical" evidence="17">
    <location>
        <begin position="164"/>
        <end position="182"/>
    </location>
</feature>
<evidence type="ECO:0000256" key="16">
    <source>
        <dbReference type="ARBA" id="ARBA00049966"/>
    </source>
</evidence>
<dbReference type="PATRIC" id="fig|1122146.4.peg.932"/>
<dbReference type="GO" id="GO:0008955">
    <property type="term" value="F:peptidoglycan glycosyltransferase activity"/>
    <property type="evidence" value="ECO:0007669"/>
    <property type="project" value="UniProtKB-EC"/>
</dbReference>
<feature type="transmembrane region" description="Helical" evidence="17">
    <location>
        <begin position="320"/>
        <end position="341"/>
    </location>
</feature>
<keyword evidence="18" id="KW-0132">Cell division</keyword>
<evidence type="ECO:0000256" key="5">
    <source>
        <dbReference type="ARBA" id="ARBA00022960"/>
    </source>
</evidence>
<dbReference type="GO" id="GO:0015648">
    <property type="term" value="F:lipid-linked peptidoglycan transporter activity"/>
    <property type="evidence" value="ECO:0007669"/>
    <property type="project" value="TreeGrafter"/>
</dbReference>
<dbReference type="STRING" id="1122146.IV53_GL000898"/>
<reference evidence="18 19" key="1">
    <citation type="journal article" date="2015" name="Genome Announc.">
        <title>Expanding the biotechnology potential of lactobacilli through comparative genomics of 213 strains and associated genera.</title>
        <authorList>
            <person name="Sun Z."/>
            <person name="Harris H.M."/>
            <person name="McCann A."/>
            <person name="Guo C."/>
            <person name="Argimon S."/>
            <person name="Zhang W."/>
            <person name="Yang X."/>
            <person name="Jeffery I.B."/>
            <person name="Cooney J.C."/>
            <person name="Kagawa T.F."/>
            <person name="Liu W."/>
            <person name="Song Y."/>
            <person name="Salvetti E."/>
            <person name="Wrobel A."/>
            <person name="Rasinkangas P."/>
            <person name="Parkhill J."/>
            <person name="Rea M.C."/>
            <person name="O'Sullivan O."/>
            <person name="Ritari J."/>
            <person name="Douillard F.P."/>
            <person name="Paul Ross R."/>
            <person name="Yang R."/>
            <person name="Briner A.E."/>
            <person name="Felis G.E."/>
            <person name="de Vos W.M."/>
            <person name="Barrangou R."/>
            <person name="Klaenhammer T.R."/>
            <person name="Caufield P.W."/>
            <person name="Cui Y."/>
            <person name="Zhang H."/>
            <person name="O'Toole P.W."/>
        </authorList>
    </citation>
    <scope>NUCLEOTIDE SEQUENCE [LARGE SCALE GENOMIC DNA]</scope>
    <source>
        <strain evidence="18 19">DSM 22408</strain>
    </source>
</reference>
<dbReference type="GO" id="GO:0051301">
    <property type="term" value="P:cell division"/>
    <property type="evidence" value="ECO:0007669"/>
    <property type="project" value="UniProtKB-KW"/>
</dbReference>
<feature type="transmembrane region" description="Helical" evidence="17">
    <location>
        <begin position="189"/>
        <end position="209"/>
    </location>
</feature>
<evidence type="ECO:0000256" key="13">
    <source>
        <dbReference type="ARBA" id="ARBA00041418"/>
    </source>
</evidence>
<evidence type="ECO:0000256" key="14">
    <source>
        <dbReference type="ARBA" id="ARBA00044770"/>
    </source>
</evidence>
<dbReference type="eggNOG" id="COG0772">
    <property type="taxonomic scope" value="Bacteria"/>
</dbReference>
<keyword evidence="19" id="KW-1185">Reference proteome</keyword>
<evidence type="ECO:0000256" key="15">
    <source>
        <dbReference type="ARBA" id="ARBA00049902"/>
    </source>
</evidence>
<organism evidence="18 19">
    <name type="scientific">Ligilactobacillus ceti DSM 22408</name>
    <dbReference type="NCBI Taxonomy" id="1122146"/>
    <lineage>
        <taxon>Bacteria</taxon>
        <taxon>Bacillati</taxon>
        <taxon>Bacillota</taxon>
        <taxon>Bacilli</taxon>
        <taxon>Lactobacillales</taxon>
        <taxon>Lactobacillaceae</taxon>
        <taxon>Ligilactobacillus</taxon>
    </lineage>
</organism>
<proteinExistence type="inferred from homology"/>
<evidence type="ECO:0000256" key="8">
    <source>
        <dbReference type="ARBA" id="ARBA00023136"/>
    </source>
</evidence>
<evidence type="ECO:0000256" key="1">
    <source>
        <dbReference type="ARBA" id="ARBA00004141"/>
    </source>
</evidence>
<dbReference type="Proteomes" id="UP000051500">
    <property type="component" value="Unassembled WGS sequence"/>
</dbReference>
<keyword evidence="8 17" id="KW-0472">Membrane</keyword>
<dbReference type="InterPro" id="IPR001182">
    <property type="entry name" value="FtsW/RodA"/>
</dbReference>
<keyword evidence="3" id="KW-0808">Transferase</keyword>
<name>A0A0R2KHS6_9LACO</name>
<feature type="transmembrane region" description="Helical" evidence="17">
    <location>
        <begin position="288"/>
        <end position="308"/>
    </location>
</feature>
<dbReference type="GO" id="GO:0032153">
    <property type="term" value="C:cell division site"/>
    <property type="evidence" value="ECO:0007669"/>
    <property type="project" value="TreeGrafter"/>
</dbReference>
<keyword evidence="4 17" id="KW-0812">Transmembrane</keyword>
<comment type="similarity">
    <text evidence="11">Belongs to the SEDS family. FtsW subfamily.</text>
</comment>
<accession>A0A0R2KHS6</accession>
<dbReference type="GO" id="GO:0009252">
    <property type="term" value="P:peptidoglycan biosynthetic process"/>
    <property type="evidence" value="ECO:0007669"/>
    <property type="project" value="UniProtKB-KW"/>
</dbReference>
<dbReference type="PROSITE" id="PS00428">
    <property type="entry name" value="FTSW_RODA_SPOVE"/>
    <property type="match status" value="1"/>
</dbReference>
<dbReference type="RefSeq" id="WP_027107330.1">
    <property type="nucleotide sequence ID" value="NZ_KE383993.1"/>
</dbReference>
<keyword evidence="18" id="KW-0131">Cell cycle</keyword>
<evidence type="ECO:0000313" key="19">
    <source>
        <dbReference type="Proteomes" id="UP000051500"/>
    </source>
</evidence>
<evidence type="ECO:0000256" key="2">
    <source>
        <dbReference type="ARBA" id="ARBA00022676"/>
    </source>
</evidence>
<gene>
    <name evidence="18" type="ORF">IV53_GL000898</name>
</gene>
<evidence type="ECO:0000313" key="18">
    <source>
        <dbReference type="EMBL" id="KRN88928.1"/>
    </source>
</evidence>
<keyword evidence="5" id="KW-0133">Cell shape</keyword>
<evidence type="ECO:0000256" key="7">
    <source>
        <dbReference type="ARBA" id="ARBA00022989"/>
    </source>
</evidence>
<dbReference type="AlphaFoldDB" id="A0A0R2KHS6"/>
<feature type="transmembrane region" description="Helical" evidence="17">
    <location>
        <begin position="353"/>
        <end position="374"/>
    </location>
</feature>
<dbReference type="PANTHER" id="PTHR30474">
    <property type="entry name" value="CELL CYCLE PROTEIN"/>
    <property type="match status" value="1"/>
</dbReference>
<evidence type="ECO:0000256" key="4">
    <source>
        <dbReference type="ARBA" id="ARBA00022692"/>
    </source>
</evidence>
<comment type="subcellular location">
    <subcellularLocation>
        <location evidence="1">Membrane</location>
        <topology evidence="1">Multi-pass membrane protein</topology>
    </subcellularLocation>
</comment>
<dbReference type="GO" id="GO:0005886">
    <property type="term" value="C:plasma membrane"/>
    <property type="evidence" value="ECO:0007669"/>
    <property type="project" value="TreeGrafter"/>
</dbReference>
<evidence type="ECO:0000256" key="12">
    <source>
        <dbReference type="ARBA" id="ARBA00041185"/>
    </source>
</evidence>
<comment type="function">
    <text evidence="16">Peptidoglycan polymerase that is essential for cell division.</text>
</comment>
<evidence type="ECO:0000256" key="10">
    <source>
        <dbReference type="ARBA" id="ARBA00033270"/>
    </source>
</evidence>
<comment type="caution">
    <text evidence="18">The sequence shown here is derived from an EMBL/GenBank/DDBJ whole genome shotgun (WGS) entry which is preliminary data.</text>
</comment>
<dbReference type="OrthoDB" id="9812661at2"/>
<evidence type="ECO:0000256" key="11">
    <source>
        <dbReference type="ARBA" id="ARBA00038053"/>
    </source>
</evidence>
<keyword evidence="6" id="KW-0573">Peptidoglycan synthesis</keyword>
<dbReference type="EC" id="2.4.99.28" evidence="14"/>
<evidence type="ECO:0000256" key="6">
    <source>
        <dbReference type="ARBA" id="ARBA00022984"/>
    </source>
</evidence>
<dbReference type="EMBL" id="JQBZ01000025">
    <property type="protein sequence ID" value="KRN88928.1"/>
    <property type="molecule type" value="Genomic_DNA"/>
</dbReference>
<keyword evidence="7 17" id="KW-1133">Transmembrane helix</keyword>
<dbReference type="InterPro" id="IPR018365">
    <property type="entry name" value="Cell_cycle_FtsW-rel_CS"/>
</dbReference>
<feature type="transmembrane region" description="Helical" evidence="17">
    <location>
        <begin position="12"/>
        <end position="32"/>
    </location>
</feature>
<evidence type="ECO:0000256" key="17">
    <source>
        <dbReference type="SAM" id="Phobius"/>
    </source>
</evidence>
<protein>
    <recommendedName>
        <fullName evidence="12">Probable peptidoglycan glycosyltransferase FtsW</fullName>
        <ecNumber evidence="14">2.4.99.28</ecNumber>
    </recommendedName>
    <alternativeName>
        <fullName evidence="13">Cell division protein FtsW</fullName>
    </alternativeName>
    <alternativeName>
        <fullName evidence="10">Cell wall polymerase</fullName>
    </alternativeName>
    <alternativeName>
        <fullName evidence="9">Peptidoglycan polymerase</fullName>
    </alternativeName>
</protein>
<evidence type="ECO:0000256" key="3">
    <source>
        <dbReference type="ARBA" id="ARBA00022679"/>
    </source>
</evidence>
<dbReference type="GO" id="GO:0008360">
    <property type="term" value="P:regulation of cell shape"/>
    <property type="evidence" value="ECO:0007669"/>
    <property type="project" value="UniProtKB-KW"/>
</dbReference>
<evidence type="ECO:0000256" key="9">
    <source>
        <dbReference type="ARBA" id="ARBA00032370"/>
    </source>
</evidence>
<sequence>MIKKLRNKFKYFDWKLFIPFITLCIISIMAVYSASGVNAHNSAIYFLKQTIYVGLGVCIVLVMAHLKIDFLKNPKFLFGNAVFLIVLLLIALNSASINGAKGWISTGLFNIQPAEMCKLFLALYMAQKVADRAHKREIGAEIKNTFPIIIVVGMLFLILIEPDLGGFLINLSIVLVVYLAGLNDFKKSFKLLATGFTVALVGLQVLRFFNPFAYGPLKHWGYMYQRFTAYFTPFKYANAEGKQLVNSYYAISNGGIFGVGIGNSIQKRGYLPEPHTDFILSVIAEEKGLIGTVVVLILLFLLIGRIFKIGIRSQDLYKSLICYGIGTFMFIETMFNVGGVNGLLPITGVTLPFVSYGGSSMVVLTASLGIVMNISANQRRQKK</sequence>
<keyword evidence="2" id="KW-0328">Glycosyltransferase</keyword>
<dbReference type="Pfam" id="PF01098">
    <property type="entry name" value="FTSW_RODA_SPOVE"/>
    <property type="match status" value="1"/>
</dbReference>
<dbReference type="PANTHER" id="PTHR30474:SF2">
    <property type="entry name" value="PEPTIDOGLYCAN GLYCOSYLTRANSFERASE FTSW-RELATED"/>
    <property type="match status" value="1"/>
</dbReference>
<comment type="catalytic activity">
    <reaction evidence="15">
        <text>[GlcNAc-(1-&gt;4)-Mur2Ac(oyl-L-Ala-gamma-D-Glu-L-Lys-D-Ala-D-Ala)](n)-di-trans,octa-cis-undecaprenyl diphosphate + beta-D-GlcNAc-(1-&gt;4)-Mur2Ac(oyl-L-Ala-gamma-D-Glu-L-Lys-D-Ala-D-Ala)-di-trans,octa-cis-undecaprenyl diphosphate = [GlcNAc-(1-&gt;4)-Mur2Ac(oyl-L-Ala-gamma-D-Glu-L-Lys-D-Ala-D-Ala)](n+1)-di-trans,octa-cis-undecaprenyl diphosphate + di-trans,octa-cis-undecaprenyl diphosphate + H(+)</text>
        <dbReference type="Rhea" id="RHEA:23708"/>
        <dbReference type="Rhea" id="RHEA-COMP:9602"/>
        <dbReference type="Rhea" id="RHEA-COMP:9603"/>
        <dbReference type="ChEBI" id="CHEBI:15378"/>
        <dbReference type="ChEBI" id="CHEBI:58405"/>
        <dbReference type="ChEBI" id="CHEBI:60033"/>
        <dbReference type="ChEBI" id="CHEBI:78435"/>
        <dbReference type="EC" id="2.4.99.28"/>
    </reaction>
</comment>
<feature type="transmembrane region" description="Helical" evidence="17">
    <location>
        <begin position="44"/>
        <end position="64"/>
    </location>
</feature>